<organism evidence="3">
    <name type="scientific">Triticum aestivum</name>
    <name type="common">Wheat</name>
    <dbReference type="NCBI Taxonomy" id="4565"/>
    <lineage>
        <taxon>Eukaryota</taxon>
        <taxon>Viridiplantae</taxon>
        <taxon>Streptophyta</taxon>
        <taxon>Embryophyta</taxon>
        <taxon>Tracheophyta</taxon>
        <taxon>Spermatophyta</taxon>
        <taxon>Magnoliopsida</taxon>
        <taxon>Liliopsida</taxon>
        <taxon>Poales</taxon>
        <taxon>Poaceae</taxon>
        <taxon>BOP clade</taxon>
        <taxon>Pooideae</taxon>
        <taxon>Triticodae</taxon>
        <taxon>Triticeae</taxon>
        <taxon>Triticinae</taxon>
        <taxon>Triticum</taxon>
    </lineage>
</organism>
<reference evidence="3" key="1">
    <citation type="submission" date="2018-08" db="EMBL/GenBank/DDBJ databases">
        <authorList>
            <person name="Rossello M."/>
        </authorList>
    </citation>
    <scope>NUCLEOTIDE SEQUENCE [LARGE SCALE GENOMIC DNA]</scope>
    <source>
        <strain evidence="3">cv. Chinese Spring</strain>
    </source>
</reference>
<dbReference type="EnsemblPlants" id="TraesCS2A02G516000.1">
    <property type="protein sequence ID" value="TraesCS2A02G516000.1"/>
    <property type="gene ID" value="TraesCS2A02G516000"/>
</dbReference>
<evidence type="ECO:0000313" key="3">
    <source>
        <dbReference type="EnsemblPlants" id="TraesCS2A02G516000.1"/>
    </source>
</evidence>
<dbReference type="Gramene" id="TraesLDM2A03G00795850.1">
    <property type="protein sequence ID" value="TraesLDM2A03G00795850.1"/>
    <property type="gene ID" value="TraesLDM2A03G00795850"/>
</dbReference>
<protein>
    <submittedName>
        <fullName evidence="3">Uncharacterized protein</fullName>
    </submittedName>
</protein>
<name>A0A3B6B6A5_WHEAT</name>
<feature type="signal peptide" evidence="2">
    <location>
        <begin position="1"/>
        <end position="25"/>
    </location>
</feature>
<proteinExistence type="predicted"/>
<keyword evidence="4" id="KW-1185">Reference proteome</keyword>
<feature type="chain" id="PRO_5043171535" evidence="2">
    <location>
        <begin position="26"/>
        <end position="80"/>
    </location>
</feature>
<sequence length="80" mass="8326">MASKVFAVLAIVLALTHGHLPAVMGETTPSDRPKVLPRQDAAPAAAGNGAAAAPGFTEEKGWFFQRPLARPTPLPPSLKL</sequence>
<evidence type="ECO:0000256" key="2">
    <source>
        <dbReference type="SAM" id="SignalP"/>
    </source>
</evidence>
<keyword evidence="2" id="KW-0732">Signal</keyword>
<feature type="compositionally biased region" description="Low complexity" evidence="1">
    <location>
        <begin position="41"/>
        <end position="53"/>
    </location>
</feature>
<dbReference type="Gramene" id="TraesCAD_scaffold_034491_01G000100.1">
    <property type="protein sequence ID" value="TraesCAD_scaffold_034491_01G000100.1"/>
    <property type="gene ID" value="TraesCAD_scaffold_034491_01G000100"/>
</dbReference>
<dbReference type="Proteomes" id="UP000019116">
    <property type="component" value="Chromosome 2A"/>
</dbReference>
<reference evidence="3" key="2">
    <citation type="submission" date="2018-10" db="UniProtKB">
        <authorList>
            <consortium name="EnsemblPlants"/>
        </authorList>
    </citation>
    <scope>IDENTIFICATION</scope>
</reference>
<dbReference type="Gramene" id="TraesJUL2A03G00798630.1">
    <property type="protein sequence ID" value="TraesJUL2A03G00798630.1"/>
    <property type="gene ID" value="TraesJUL2A03G00798630"/>
</dbReference>
<dbReference type="Gramene" id="TraesCS2A03G1200400.1">
    <property type="protein sequence ID" value="TraesCS2A03G1200400.1.CDS"/>
    <property type="gene ID" value="TraesCS2A03G1200400"/>
</dbReference>
<dbReference type="Gramene" id="TraesCS2A02G516000.1">
    <property type="protein sequence ID" value="TraesCS2A02G516000.1"/>
    <property type="gene ID" value="TraesCS2A02G516000"/>
</dbReference>
<dbReference type="Gramene" id="TraesWEE_scaffold_087884_01G000200.1">
    <property type="protein sequence ID" value="TraesWEE_scaffold_087884_01G000200.1"/>
    <property type="gene ID" value="TraesWEE_scaffold_087884_01G000200"/>
</dbReference>
<evidence type="ECO:0000313" key="4">
    <source>
        <dbReference type="Proteomes" id="UP000019116"/>
    </source>
</evidence>
<dbReference type="Gramene" id="TraesLAC2A03G00797580.1">
    <property type="protein sequence ID" value="TraesLAC2A03G00797580.1"/>
    <property type="gene ID" value="TraesLAC2A03G00797580"/>
</dbReference>
<accession>A0A3B6B6A5</accession>
<evidence type="ECO:0000256" key="1">
    <source>
        <dbReference type="SAM" id="MobiDB-lite"/>
    </source>
</evidence>
<feature type="region of interest" description="Disordered" evidence="1">
    <location>
        <begin position="22"/>
        <end position="53"/>
    </location>
</feature>
<dbReference type="AlphaFoldDB" id="A0A3B6B6A5"/>